<sequence length="47" mass="5190">MNPIAARGSEPGDWGRLLNAYFGAERGMEQREPALRGVLEQQGFGQK</sequence>
<keyword evidence="2" id="KW-1185">Reference proteome</keyword>
<dbReference type="RefSeq" id="WP_380082054.1">
    <property type="nucleotide sequence ID" value="NZ_JBHSWD010000001.1"/>
</dbReference>
<dbReference type="EMBL" id="JBHSWD010000001">
    <property type="protein sequence ID" value="MFC6591048.1"/>
    <property type="molecule type" value="Genomic_DNA"/>
</dbReference>
<gene>
    <name evidence="1" type="ORF">ACFP81_02700</name>
</gene>
<protein>
    <submittedName>
        <fullName evidence="1">Uncharacterized protein</fullName>
    </submittedName>
</protein>
<dbReference type="Proteomes" id="UP001596297">
    <property type="component" value="Unassembled WGS sequence"/>
</dbReference>
<name>A0ABW1YAQ0_9DEIO</name>
<proteinExistence type="predicted"/>
<reference evidence="2" key="1">
    <citation type="journal article" date="2019" name="Int. J. Syst. Evol. Microbiol.">
        <title>The Global Catalogue of Microorganisms (GCM) 10K type strain sequencing project: providing services to taxonomists for standard genome sequencing and annotation.</title>
        <authorList>
            <consortium name="The Broad Institute Genomics Platform"/>
            <consortium name="The Broad Institute Genome Sequencing Center for Infectious Disease"/>
            <person name="Wu L."/>
            <person name="Ma J."/>
        </authorList>
    </citation>
    <scope>NUCLEOTIDE SEQUENCE [LARGE SCALE GENOMIC DNA]</scope>
    <source>
        <strain evidence="2">CGMCC 1.15772</strain>
    </source>
</reference>
<accession>A0ABW1YAQ0</accession>
<comment type="caution">
    <text evidence="1">The sequence shown here is derived from an EMBL/GenBank/DDBJ whole genome shotgun (WGS) entry which is preliminary data.</text>
</comment>
<evidence type="ECO:0000313" key="2">
    <source>
        <dbReference type="Proteomes" id="UP001596297"/>
    </source>
</evidence>
<evidence type="ECO:0000313" key="1">
    <source>
        <dbReference type="EMBL" id="MFC6591048.1"/>
    </source>
</evidence>
<organism evidence="1 2">
    <name type="scientific">Deinococcus lacus</name>
    <dbReference type="NCBI Taxonomy" id="392561"/>
    <lineage>
        <taxon>Bacteria</taxon>
        <taxon>Thermotogati</taxon>
        <taxon>Deinococcota</taxon>
        <taxon>Deinococci</taxon>
        <taxon>Deinococcales</taxon>
        <taxon>Deinococcaceae</taxon>
        <taxon>Deinococcus</taxon>
    </lineage>
</organism>